<dbReference type="PANTHER" id="PTHR43071:SF1">
    <property type="entry name" value="2-AMINO-4-HYDROXY-6-HYDROXYMETHYLDIHYDROPTERIDINE PYROPHOSPHOKINASE"/>
    <property type="match status" value="1"/>
</dbReference>
<evidence type="ECO:0000256" key="7">
    <source>
        <dbReference type="ARBA" id="ARBA00022840"/>
    </source>
</evidence>
<dbReference type="Proteomes" id="UP000678228">
    <property type="component" value="Unassembled WGS sequence"/>
</dbReference>
<dbReference type="PANTHER" id="PTHR43071">
    <property type="entry name" value="2-AMINO-4-HYDROXY-6-HYDROXYMETHYLDIHYDROPTERIDINE PYROPHOSPHOKINASE"/>
    <property type="match status" value="1"/>
</dbReference>
<dbReference type="GO" id="GO:0016301">
    <property type="term" value="F:kinase activity"/>
    <property type="evidence" value="ECO:0007669"/>
    <property type="project" value="UniProtKB-KW"/>
</dbReference>
<reference evidence="10" key="1">
    <citation type="submission" date="2021-03" db="EMBL/GenBank/DDBJ databases">
        <title>Bacillus suaedae sp. nov., isolated from Suaeda aralocaspica.</title>
        <authorList>
            <person name="Lei R.F.R."/>
        </authorList>
    </citation>
    <scope>NUCLEOTIDE SEQUENCE</scope>
    <source>
        <strain evidence="10">YZJH907-2</strain>
    </source>
</reference>
<keyword evidence="7" id="KW-0067">ATP-binding</keyword>
<dbReference type="SUPFAM" id="SSF55083">
    <property type="entry name" value="6-hydroxymethyl-7,8-dihydropterin pyrophosphokinase, HPPK"/>
    <property type="match status" value="1"/>
</dbReference>
<dbReference type="NCBIfam" id="TIGR01498">
    <property type="entry name" value="folK"/>
    <property type="match status" value="1"/>
</dbReference>
<name>A0A941AQ36_9BACI</name>
<dbReference type="Gene3D" id="3.30.70.560">
    <property type="entry name" value="7,8-Dihydro-6-hydroxymethylpterin-pyrophosphokinase HPPK"/>
    <property type="match status" value="1"/>
</dbReference>
<keyword evidence="5" id="KW-0547">Nucleotide-binding</keyword>
<dbReference type="EMBL" id="JAGKSQ010000014">
    <property type="protein sequence ID" value="MBP3953455.1"/>
    <property type="molecule type" value="Genomic_DNA"/>
</dbReference>
<keyword evidence="11" id="KW-1185">Reference proteome</keyword>
<keyword evidence="4 10" id="KW-0808">Transferase</keyword>
<gene>
    <name evidence="10" type="primary">folK</name>
    <name evidence="10" type="ORF">J7W16_20325</name>
</gene>
<evidence type="ECO:0000256" key="2">
    <source>
        <dbReference type="ARBA" id="ARBA00005051"/>
    </source>
</evidence>
<evidence type="ECO:0000256" key="6">
    <source>
        <dbReference type="ARBA" id="ARBA00022777"/>
    </source>
</evidence>
<keyword evidence="6" id="KW-0418">Kinase</keyword>
<dbReference type="AlphaFoldDB" id="A0A941AQ36"/>
<evidence type="ECO:0000256" key="1">
    <source>
        <dbReference type="ARBA" id="ARBA00000198"/>
    </source>
</evidence>
<evidence type="ECO:0000256" key="4">
    <source>
        <dbReference type="ARBA" id="ARBA00022679"/>
    </source>
</evidence>
<dbReference type="RefSeq" id="WP_210599310.1">
    <property type="nucleotide sequence ID" value="NZ_JAGKSQ010000014.1"/>
</dbReference>
<sequence>MKHLAYIALGSNIGQREEYLERAILLLDEHERINVIERSSIYETDPVGYIDQQAFLNMVILVRTDLTAERLLTETQRIELECGRTREVKWGPRTIDLDILLFDQENMEMENLTIPHPRMWERAFVLVPLTEIAPTLYISALGKTILELFHQLPEEEGVRVWNETVGNELERIVSSRDIPKRILQRK</sequence>
<dbReference type="GO" id="GO:0005524">
    <property type="term" value="F:ATP binding"/>
    <property type="evidence" value="ECO:0007669"/>
    <property type="project" value="UniProtKB-KW"/>
</dbReference>
<dbReference type="EC" id="2.7.6.3" evidence="3"/>
<evidence type="ECO:0000256" key="8">
    <source>
        <dbReference type="ARBA" id="ARBA00022909"/>
    </source>
</evidence>
<comment type="catalytic activity">
    <reaction evidence="1">
        <text>6-hydroxymethyl-7,8-dihydropterin + ATP = (7,8-dihydropterin-6-yl)methyl diphosphate + AMP + H(+)</text>
        <dbReference type="Rhea" id="RHEA:11412"/>
        <dbReference type="ChEBI" id="CHEBI:15378"/>
        <dbReference type="ChEBI" id="CHEBI:30616"/>
        <dbReference type="ChEBI" id="CHEBI:44841"/>
        <dbReference type="ChEBI" id="CHEBI:72950"/>
        <dbReference type="ChEBI" id="CHEBI:456215"/>
        <dbReference type="EC" id="2.7.6.3"/>
    </reaction>
</comment>
<evidence type="ECO:0000313" key="11">
    <source>
        <dbReference type="Proteomes" id="UP000678228"/>
    </source>
</evidence>
<protein>
    <recommendedName>
        <fullName evidence="3">2-amino-4-hydroxy-6-hydroxymethyldihydropteridine diphosphokinase</fullName>
        <ecNumber evidence="3">2.7.6.3</ecNumber>
    </recommendedName>
</protein>
<feature type="domain" description="7,8-dihydro-6-hydroxymethylpterin-pyrophosphokinase" evidence="9">
    <location>
        <begin position="89"/>
        <end position="100"/>
    </location>
</feature>
<dbReference type="PROSITE" id="PS00794">
    <property type="entry name" value="HPPK"/>
    <property type="match status" value="1"/>
</dbReference>
<dbReference type="Pfam" id="PF01288">
    <property type="entry name" value="HPPK"/>
    <property type="match status" value="1"/>
</dbReference>
<dbReference type="GO" id="GO:0046656">
    <property type="term" value="P:folic acid biosynthetic process"/>
    <property type="evidence" value="ECO:0007669"/>
    <property type="project" value="UniProtKB-KW"/>
</dbReference>
<evidence type="ECO:0000259" key="9">
    <source>
        <dbReference type="PROSITE" id="PS00794"/>
    </source>
</evidence>
<comment type="caution">
    <text evidence="10">The sequence shown here is derived from an EMBL/GenBank/DDBJ whole genome shotgun (WGS) entry which is preliminary data.</text>
</comment>
<evidence type="ECO:0000256" key="3">
    <source>
        <dbReference type="ARBA" id="ARBA00013253"/>
    </source>
</evidence>
<proteinExistence type="predicted"/>
<dbReference type="InterPro" id="IPR000550">
    <property type="entry name" value="Hppk"/>
</dbReference>
<dbReference type="GO" id="GO:0003848">
    <property type="term" value="F:2-amino-4-hydroxy-6-hydroxymethyldihydropteridine diphosphokinase activity"/>
    <property type="evidence" value="ECO:0007669"/>
    <property type="project" value="UniProtKB-EC"/>
</dbReference>
<accession>A0A941AQ36</accession>
<organism evidence="10 11">
    <name type="scientific">Halalkalibacter suaedae</name>
    <dbReference type="NCBI Taxonomy" id="2822140"/>
    <lineage>
        <taxon>Bacteria</taxon>
        <taxon>Bacillati</taxon>
        <taxon>Bacillota</taxon>
        <taxon>Bacilli</taxon>
        <taxon>Bacillales</taxon>
        <taxon>Bacillaceae</taxon>
        <taxon>Halalkalibacter</taxon>
    </lineage>
</organism>
<dbReference type="CDD" id="cd00483">
    <property type="entry name" value="HPPK"/>
    <property type="match status" value="1"/>
</dbReference>
<keyword evidence="8" id="KW-0289">Folate biosynthesis</keyword>
<evidence type="ECO:0000313" key="10">
    <source>
        <dbReference type="EMBL" id="MBP3953455.1"/>
    </source>
</evidence>
<comment type="pathway">
    <text evidence="2">Cofactor biosynthesis; tetrahydrofolate biosynthesis; 2-amino-4-hydroxy-6-hydroxymethyl-7,8-dihydropteridine diphosphate from 7,8-dihydroneopterin triphosphate: step 4/4.</text>
</comment>
<evidence type="ECO:0000256" key="5">
    <source>
        <dbReference type="ARBA" id="ARBA00022741"/>
    </source>
</evidence>
<dbReference type="InterPro" id="IPR035907">
    <property type="entry name" value="Hppk_sf"/>
</dbReference>